<accession>A0AA40C5F2</accession>
<reference evidence="3" key="1">
    <citation type="submission" date="2023-06" db="EMBL/GenBank/DDBJ databases">
        <title>Multi-omics analyses reveal the molecular pathogenesis toolkit of Lasiodiplodia hormozganensis, a cross-kingdom pathogen.</title>
        <authorList>
            <person name="Felix C."/>
            <person name="Meneses R."/>
            <person name="Goncalves M.F.M."/>
            <person name="Tilleman L."/>
            <person name="Duarte A.S."/>
            <person name="Jorrin-Novo J.V."/>
            <person name="Van De Peer Y."/>
            <person name="Deforce D."/>
            <person name="Van Nieuwerburgh F."/>
            <person name="Esteves A.C."/>
            <person name="Alves A."/>
        </authorList>
    </citation>
    <scope>NUCLEOTIDE SEQUENCE</scope>
    <source>
        <strain evidence="3">CBS 339.90</strain>
    </source>
</reference>
<dbReference type="AlphaFoldDB" id="A0AA40C5F2"/>
<protein>
    <submittedName>
        <fullName evidence="3">Uncharacterized protein</fullName>
    </submittedName>
</protein>
<dbReference type="Proteomes" id="UP001175001">
    <property type="component" value="Unassembled WGS sequence"/>
</dbReference>
<feature type="region of interest" description="Disordered" evidence="2">
    <location>
        <begin position="262"/>
        <end position="282"/>
    </location>
</feature>
<keyword evidence="1" id="KW-0175">Coiled coil</keyword>
<feature type="region of interest" description="Disordered" evidence="2">
    <location>
        <begin position="358"/>
        <end position="381"/>
    </location>
</feature>
<keyword evidence="4" id="KW-1185">Reference proteome</keyword>
<feature type="region of interest" description="Disordered" evidence="2">
    <location>
        <begin position="442"/>
        <end position="474"/>
    </location>
</feature>
<gene>
    <name evidence="3" type="ORF">DIS24_g10961</name>
</gene>
<feature type="compositionally biased region" description="Polar residues" evidence="2">
    <location>
        <begin position="372"/>
        <end position="381"/>
    </location>
</feature>
<feature type="compositionally biased region" description="Polar residues" evidence="2">
    <location>
        <begin position="460"/>
        <end position="474"/>
    </location>
</feature>
<feature type="compositionally biased region" description="Polar residues" evidence="2">
    <location>
        <begin position="262"/>
        <end position="272"/>
    </location>
</feature>
<feature type="region of interest" description="Disordered" evidence="2">
    <location>
        <begin position="140"/>
        <end position="190"/>
    </location>
</feature>
<organism evidence="3 4">
    <name type="scientific">Lasiodiplodia hormozganensis</name>
    <dbReference type="NCBI Taxonomy" id="869390"/>
    <lineage>
        <taxon>Eukaryota</taxon>
        <taxon>Fungi</taxon>
        <taxon>Dikarya</taxon>
        <taxon>Ascomycota</taxon>
        <taxon>Pezizomycotina</taxon>
        <taxon>Dothideomycetes</taxon>
        <taxon>Dothideomycetes incertae sedis</taxon>
        <taxon>Botryosphaeriales</taxon>
        <taxon>Botryosphaeriaceae</taxon>
        <taxon>Lasiodiplodia</taxon>
    </lineage>
</organism>
<feature type="compositionally biased region" description="Basic residues" evidence="2">
    <location>
        <begin position="60"/>
        <end position="76"/>
    </location>
</feature>
<comment type="caution">
    <text evidence="3">The sequence shown here is derived from an EMBL/GenBank/DDBJ whole genome shotgun (WGS) entry which is preliminary data.</text>
</comment>
<feature type="region of interest" description="Disordered" evidence="2">
    <location>
        <begin position="1"/>
        <end position="83"/>
    </location>
</feature>
<feature type="compositionally biased region" description="Basic and acidic residues" evidence="2">
    <location>
        <begin position="181"/>
        <end position="190"/>
    </location>
</feature>
<feature type="coiled-coil region" evidence="1">
    <location>
        <begin position="192"/>
        <end position="253"/>
    </location>
</feature>
<feature type="coiled-coil region" evidence="1">
    <location>
        <begin position="388"/>
        <end position="415"/>
    </location>
</feature>
<proteinExistence type="predicted"/>
<evidence type="ECO:0000313" key="4">
    <source>
        <dbReference type="Proteomes" id="UP001175001"/>
    </source>
</evidence>
<evidence type="ECO:0000256" key="2">
    <source>
        <dbReference type="SAM" id="MobiDB-lite"/>
    </source>
</evidence>
<evidence type="ECO:0000256" key="1">
    <source>
        <dbReference type="SAM" id="Coils"/>
    </source>
</evidence>
<sequence>MVRAKRSHRVKLHSRHDAEPLALKPDPHPGPSNTDDDTSTVRSYVPSSSGDSESDDGRKSAARRKVRSGAKKRHDRLTKTQLDVLYPPNQRASIATLYRWMAEFSPQDRVRKAPYCFKRSDGRPRASFKREFQAYEARQIEAGRLSSPPDSQSPISAQRPPTPRSYSPSNAPVVLGRWKGKGRDPSDDGGRIRVLEERVQFLEAATQQALDKVAERQDRTVDQRIRSAVGPLREEQRRLNDALGEQIRELTASMSKQMGELTNATEPTTPTPSRHKAKSKVHKPIDMPRVRASTPFLFEAYENRTSAKGLKQLYPYAFRCDGEPRKEYRDRFDKMKAAKLALQMSKFEMERVRAGLISGPRDTASGAFKPPRSSNRTSPGATTIQQLVDRHGAEIQALKQRMEQQELALDDKINAKFDPVAAKIQETLTKATRHIENVVSQGVRRARPGGRGYRGGPRSSAFNTRGSSWRPSGR</sequence>
<name>A0AA40C5F2_9PEZI</name>
<feature type="compositionally biased region" description="Basic residues" evidence="2">
    <location>
        <begin position="1"/>
        <end position="14"/>
    </location>
</feature>
<dbReference type="EMBL" id="JAUJDW010000135">
    <property type="protein sequence ID" value="KAK0625730.1"/>
    <property type="molecule type" value="Genomic_DNA"/>
</dbReference>
<feature type="compositionally biased region" description="Basic residues" evidence="2">
    <location>
        <begin position="273"/>
        <end position="282"/>
    </location>
</feature>
<evidence type="ECO:0000313" key="3">
    <source>
        <dbReference type="EMBL" id="KAK0625730.1"/>
    </source>
</evidence>